<feature type="chain" id="PRO_5013254250" description="C4-dicarboxylate ABC transporter substrate-binding protein" evidence="2">
    <location>
        <begin position="32"/>
        <end position="357"/>
    </location>
</feature>
<reference evidence="3 4" key="1">
    <citation type="submission" date="2017-03" db="EMBL/GenBank/DDBJ databases">
        <title>Draft Genome sequence of Marispirochaeta sp. strain JC444.</title>
        <authorList>
            <person name="Shivani Y."/>
            <person name="Subhash Y."/>
            <person name="Sasikala C."/>
            <person name="Ramana C."/>
        </authorList>
    </citation>
    <scope>NUCLEOTIDE SEQUENCE [LARGE SCALE GENOMIC DNA]</scope>
    <source>
        <strain evidence="3 4">JC444</strain>
    </source>
</reference>
<evidence type="ECO:0000313" key="3">
    <source>
        <dbReference type="EMBL" id="ORC37936.1"/>
    </source>
</evidence>
<gene>
    <name evidence="3" type="ORF">B4O97_02765</name>
</gene>
<dbReference type="SUPFAM" id="SSF53850">
    <property type="entry name" value="Periplasmic binding protein-like II"/>
    <property type="match status" value="1"/>
</dbReference>
<dbReference type="STRING" id="1963862.B4O97_02765"/>
<dbReference type="Gene3D" id="3.40.190.170">
    <property type="entry name" value="Bacterial extracellular solute-binding protein, family 7"/>
    <property type="match status" value="1"/>
</dbReference>
<dbReference type="InterPro" id="IPR038404">
    <property type="entry name" value="TRAP_DctP_sf"/>
</dbReference>
<sequence length="357" mass="39274">MFQRKRIPLLLVVLIAGIALLSCQQTKTADAGDAPAKTVEKIVWKSSGHGPATDPSQLYHDMCCKAITEASGGRLEVKPFVGGSIVPAYKELDAVHEGVLQMAYTCPMYNLDKWSAAGLISSRPGALPGEALRTWFDFAGGADLMNKMMESYNVMTFPGALSPLPEEVFFHSKVKIESVDDLKGLKARCMGDGGEILKRMGAATVIIPGGDLYEAMQRGTIDAMEYSTLASNWEMHFNEVAKYVILSPSRAPSDPQVFFVNKDAFNELPADLQRIVRAEVAYWTQAQHEYLVNESIKAVEKFKEAGNEVYKLPTEVADALVAEAAAFYEEKSQNEPPIFKEIYTSMKDFGEAYASIK</sequence>
<dbReference type="NCBIfam" id="NF037995">
    <property type="entry name" value="TRAP_S1"/>
    <property type="match status" value="1"/>
</dbReference>
<dbReference type="Gene3D" id="3.40.190.10">
    <property type="entry name" value="Periplasmic binding protein-like II"/>
    <property type="match status" value="1"/>
</dbReference>
<dbReference type="Proteomes" id="UP000192343">
    <property type="component" value="Unassembled WGS sequence"/>
</dbReference>
<dbReference type="RefSeq" id="WP_083048088.1">
    <property type="nucleotide sequence ID" value="NZ_MWQY01000002.1"/>
</dbReference>
<organism evidence="3 4">
    <name type="scientific">Marispirochaeta aestuarii</name>
    <dbReference type="NCBI Taxonomy" id="1963862"/>
    <lineage>
        <taxon>Bacteria</taxon>
        <taxon>Pseudomonadati</taxon>
        <taxon>Spirochaetota</taxon>
        <taxon>Spirochaetia</taxon>
        <taxon>Spirochaetales</taxon>
        <taxon>Spirochaetaceae</taxon>
        <taxon>Marispirochaeta</taxon>
    </lineage>
</organism>
<dbReference type="GO" id="GO:0055085">
    <property type="term" value="P:transmembrane transport"/>
    <property type="evidence" value="ECO:0007669"/>
    <property type="project" value="InterPro"/>
</dbReference>
<evidence type="ECO:0000256" key="2">
    <source>
        <dbReference type="SAM" id="SignalP"/>
    </source>
</evidence>
<name>A0A1Y1S2C3_9SPIO</name>
<feature type="signal peptide" evidence="2">
    <location>
        <begin position="1"/>
        <end position="31"/>
    </location>
</feature>
<dbReference type="PROSITE" id="PS51257">
    <property type="entry name" value="PROKAR_LIPOPROTEIN"/>
    <property type="match status" value="1"/>
</dbReference>
<comment type="caution">
    <text evidence="3">The sequence shown here is derived from an EMBL/GenBank/DDBJ whole genome shotgun (WGS) entry which is preliminary data.</text>
</comment>
<dbReference type="OrthoDB" id="9780733at2"/>
<dbReference type="PANTHER" id="PTHR33376">
    <property type="match status" value="1"/>
</dbReference>
<keyword evidence="4" id="KW-1185">Reference proteome</keyword>
<accession>A0A1Y1S2C3</accession>
<dbReference type="AlphaFoldDB" id="A0A1Y1S2C3"/>
<protein>
    <recommendedName>
        <fullName evidence="5">C4-dicarboxylate ABC transporter substrate-binding protein</fullName>
    </recommendedName>
</protein>
<evidence type="ECO:0000313" key="4">
    <source>
        <dbReference type="Proteomes" id="UP000192343"/>
    </source>
</evidence>
<evidence type="ECO:0008006" key="5">
    <source>
        <dbReference type="Google" id="ProtNLM"/>
    </source>
</evidence>
<dbReference type="EMBL" id="MWQY01000002">
    <property type="protein sequence ID" value="ORC37936.1"/>
    <property type="molecule type" value="Genomic_DNA"/>
</dbReference>
<dbReference type="Pfam" id="PF03480">
    <property type="entry name" value="DctP"/>
    <property type="match status" value="1"/>
</dbReference>
<evidence type="ECO:0000256" key="1">
    <source>
        <dbReference type="ARBA" id="ARBA00022729"/>
    </source>
</evidence>
<dbReference type="InterPro" id="IPR018389">
    <property type="entry name" value="DctP_fam"/>
</dbReference>
<dbReference type="PANTHER" id="PTHR33376:SF5">
    <property type="entry name" value="EXTRACYTOPLASMIC SOLUTE RECEPTOR PROTEIN"/>
    <property type="match status" value="1"/>
</dbReference>
<keyword evidence="1 2" id="KW-0732">Signal</keyword>
<proteinExistence type="predicted"/>